<dbReference type="Pfam" id="PF13459">
    <property type="entry name" value="Fer4_15"/>
    <property type="match status" value="1"/>
</dbReference>
<evidence type="ECO:0000256" key="3">
    <source>
        <dbReference type="ARBA" id="ARBA00022723"/>
    </source>
</evidence>
<organism evidence="10 11">
    <name type="scientific">Streptomyces humicola</name>
    <dbReference type="NCBI Taxonomy" id="2953240"/>
    <lineage>
        <taxon>Bacteria</taxon>
        <taxon>Bacillati</taxon>
        <taxon>Actinomycetota</taxon>
        <taxon>Actinomycetes</taxon>
        <taxon>Kitasatosporales</taxon>
        <taxon>Streptomycetaceae</taxon>
        <taxon>Streptomyces</taxon>
    </lineage>
</organism>
<dbReference type="PANTHER" id="PTHR36923">
    <property type="entry name" value="FERREDOXIN"/>
    <property type="match status" value="1"/>
</dbReference>
<keyword evidence="4 8" id="KW-0249">Electron transport</keyword>
<evidence type="ECO:0000256" key="8">
    <source>
        <dbReference type="RuleBase" id="RU368020"/>
    </source>
</evidence>
<keyword evidence="6 8" id="KW-0411">Iron-sulfur</keyword>
<dbReference type="PRINTS" id="PR00352">
    <property type="entry name" value="3FE4SFRDOXIN"/>
</dbReference>
<keyword evidence="2 8" id="KW-0813">Transport</keyword>
<dbReference type="PANTHER" id="PTHR36923:SF3">
    <property type="entry name" value="FERREDOXIN"/>
    <property type="match status" value="1"/>
</dbReference>
<dbReference type="RefSeq" id="WP_255918822.1">
    <property type="nucleotide sequence ID" value="NZ_JANFNG010000002.1"/>
</dbReference>
<keyword evidence="11" id="KW-1185">Reference proteome</keyword>
<dbReference type="InterPro" id="IPR017896">
    <property type="entry name" value="4Fe4S_Fe-S-bd"/>
</dbReference>
<keyword evidence="3 8" id="KW-0479">Metal-binding</keyword>
<evidence type="ECO:0000313" key="11">
    <source>
        <dbReference type="Proteomes" id="UP001057702"/>
    </source>
</evidence>
<gene>
    <name evidence="10" type="ORF">NGB36_04980</name>
</gene>
<evidence type="ECO:0000313" key="10">
    <source>
        <dbReference type="EMBL" id="MCQ4079960.1"/>
    </source>
</evidence>
<evidence type="ECO:0000256" key="5">
    <source>
        <dbReference type="ARBA" id="ARBA00023004"/>
    </source>
</evidence>
<reference evidence="10" key="1">
    <citation type="submission" date="2022-06" db="EMBL/GenBank/DDBJ databases">
        <title>Draft genome sequence of Streptomyces sp. RB6PN25 isolated from peat swamp forest in Thailand.</title>
        <authorList>
            <person name="Duangmal K."/>
            <person name="Klaysubun C."/>
        </authorList>
    </citation>
    <scope>NUCLEOTIDE SEQUENCE</scope>
    <source>
        <strain evidence="10">RB6PN25</strain>
    </source>
</reference>
<name>A0ABT1PSM9_9ACTN</name>
<evidence type="ECO:0000256" key="4">
    <source>
        <dbReference type="ARBA" id="ARBA00022982"/>
    </source>
</evidence>
<sequence>MRITLDQDRCCGAGTCVLTAPDVFDQDDDGIAVLLDAQPPAHLAAAVRDAAARCPAAAIRMEAE</sequence>
<dbReference type="InterPro" id="IPR051269">
    <property type="entry name" value="Fe-S_cluster_ET"/>
</dbReference>
<accession>A0ABT1PSM9</accession>
<dbReference type="InterPro" id="IPR001080">
    <property type="entry name" value="3Fe4S_ferredoxin"/>
</dbReference>
<dbReference type="EMBL" id="JANFNG010000002">
    <property type="protein sequence ID" value="MCQ4079960.1"/>
    <property type="molecule type" value="Genomic_DNA"/>
</dbReference>
<comment type="caution">
    <text evidence="10">The sequence shown here is derived from an EMBL/GenBank/DDBJ whole genome shotgun (WGS) entry which is preliminary data.</text>
</comment>
<evidence type="ECO:0000256" key="6">
    <source>
        <dbReference type="ARBA" id="ARBA00023014"/>
    </source>
</evidence>
<dbReference type="SUPFAM" id="SSF54862">
    <property type="entry name" value="4Fe-4S ferredoxins"/>
    <property type="match status" value="1"/>
</dbReference>
<protein>
    <recommendedName>
        <fullName evidence="8">Ferredoxin</fullName>
    </recommendedName>
</protein>
<proteinExistence type="predicted"/>
<dbReference type="Gene3D" id="3.30.70.20">
    <property type="match status" value="1"/>
</dbReference>
<evidence type="ECO:0000256" key="2">
    <source>
        <dbReference type="ARBA" id="ARBA00022448"/>
    </source>
</evidence>
<evidence type="ECO:0000259" key="9">
    <source>
        <dbReference type="PROSITE" id="PS51379"/>
    </source>
</evidence>
<dbReference type="Proteomes" id="UP001057702">
    <property type="component" value="Unassembled WGS sequence"/>
</dbReference>
<comment type="cofactor">
    <cofactor evidence="1">
        <name>[3Fe-4S] cluster</name>
        <dbReference type="ChEBI" id="CHEBI:21137"/>
    </cofactor>
</comment>
<comment type="function">
    <text evidence="8">Ferredoxins are iron-sulfur proteins that transfer electrons in a wide variety of metabolic reactions.</text>
</comment>
<evidence type="ECO:0000256" key="1">
    <source>
        <dbReference type="ARBA" id="ARBA00001927"/>
    </source>
</evidence>
<keyword evidence="5 8" id="KW-0408">Iron</keyword>
<evidence type="ECO:0000256" key="7">
    <source>
        <dbReference type="ARBA" id="ARBA00023291"/>
    </source>
</evidence>
<dbReference type="PROSITE" id="PS51379">
    <property type="entry name" value="4FE4S_FER_2"/>
    <property type="match status" value="1"/>
</dbReference>
<feature type="domain" description="4Fe-4S ferredoxin-type" evidence="9">
    <location>
        <begin position="1"/>
        <end position="29"/>
    </location>
</feature>
<keyword evidence="7" id="KW-0003">3Fe-4S</keyword>